<keyword evidence="9" id="KW-0966">Cell projection</keyword>
<dbReference type="InterPro" id="IPR006300">
    <property type="entry name" value="FlgB"/>
</dbReference>
<dbReference type="PANTHER" id="PTHR30435:SF12">
    <property type="entry name" value="FLAGELLAR BASAL BODY ROD PROTEIN FLGB"/>
    <property type="match status" value="1"/>
</dbReference>
<evidence type="ECO:0000313" key="11">
    <source>
        <dbReference type="Proteomes" id="UP000037800"/>
    </source>
</evidence>
<dbReference type="InterPro" id="IPR001444">
    <property type="entry name" value="Flag_bb_rod_N"/>
</dbReference>
<dbReference type="Proteomes" id="UP000255269">
    <property type="component" value="Unassembled WGS sequence"/>
</dbReference>
<dbReference type="Proteomes" id="UP000037997">
    <property type="component" value="Unassembled WGS sequence"/>
</dbReference>
<feature type="domain" description="Flagellar basal body rod protein N-terminal" evidence="7">
    <location>
        <begin position="13"/>
        <end position="39"/>
    </location>
</feature>
<dbReference type="GeneID" id="93195946"/>
<evidence type="ECO:0000259" key="7">
    <source>
        <dbReference type="Pfam" id="PF00460"/>
    </source>
</evidence>
<comment type="similarity">
    <text evidence="2 6">Belongs to the flagella basal body rod proteins family.</text>
</comment>
<accession>A0A0N0LRI4</accession>
<dbReference type="GO" id="GO:0030694">
    <property type="term" value="C:bacterial-type flagellum basal body, rod"/>
    <property type="evidence" value="ECO:0007669"/>
    <property type="project" value="InterPro"/>
</dbReference>
<sequence length="144" mass="16307">MSIFNFSQARGLAQEALDYRSLRRDMISSNIANVSTPMYRPKDINFEQMMAKKADEVFNRSKDMTLDLALTNSNHLLPLEEMDLSRTTMFYRDGHLARNDGNSVDLDIETSEMAKNDIMYQALVGALRKQGGIFSNAIESSKSL</sequence>
<dbReference type="PANTHER" id="PTHR30435">
    <property type="entry name" value="FLAGELLAR PROTEIN"/>
    <property type="match status" value="1"/>
</dbReference>
<keyword evidence="9" id="KW-0282">Flagellum</keyword>
<evidence type="ECO:0000256" key="6">
    <source>
        <dbReference type="PIRNR" id="PIRNR002889"/>
    </source>
</evidence>
<dbReference type="EMBL" id="JNOC01000035">
    <property type="protein sequence ID" value="KPH55701.1"/>
    <property type="molecule type" value="Genomic_DNA"/>
</dbReference>
<comment type="function">
    <text evidence="5 6">Structural component of flagellum, the bacterial motility apparatus. Part of the rod structure of flagellar basal body.</text>
</comment>
<dbReference type="RefSeq" id="WP_005022065.1">
    <property type="nucleotide sequence ID" value="NZ_CABKNZ010000042.1"/>
</dbReference>
<dbReference type="InterPro" id="IPR019776">
    <property type="entry name" value="Flagellar_basal_body_rod_CS"/>
</dbReference>
<organism evidence="9 12">
    <name type="scientific">Helicobacter pullorum</name>
    <dbReference type="NCBI Taxonomy" id="35818"/>
    <lineage>
        <taxon>Bacteria</taxon>
        <taxon>Pseudomonadati</taxon>
        <taxon>Campylobacterota</taxon>
        <taxon>Epsilonproteobacteria</taxon>
        <taxon>Campylobacterales</taxon>
        <taxon>Helicobacteraceae</taxon>
        <taxon>Helicobacter</taxon>
    </lineage>
</organism>
<dbReference type="AlphaFoldDB" id="A0A0N0LRI4"/>
<evidence type="ECO:0000313" key="10">
    <source>
        <dbReference type="EMBL" id="STQ88580.1"/>
    </source>
</evidence>
<reference evidence="11 12" key="1">
    <citation type="submission" date="2014-06" db="EMBL/GenBank/DDBJ databases">
        <title>Helicobacter pullorum isolates in fresh chicken meat - phenotypic and genotypic features.</title>
        <authorList>
            <person name="Borges V."/>
            <person name="Santos A."/>
            <person name="Correia C.B."/>
            <person name="Saraiva M."/>
            <person name="Menard A."/>
            <person name="Vieira L."/>
            <person name="Sampaio D.A."/>
            <person name="Gomes J.P."/>
            <person name="Oleastro M."/>
        </authorList>
    </citation>
    <scope>NUCLEOTIDE SEQUENCE [LARGE SCALE GENOMIC DNA]</scope>
    <source>
        <strain evidence="9 12">229334/12</strain>
        <strain evidence="8 11">229336/12</strain>
    </source>
</reference>
<dbReference type="OrthoDB" id="9788334at2"/>
<evidence type="ECO:0000313" key="12">
    <source>
        <dbReference type="Proteomes" id="UP000037997"/>
    </source>
</evidence>
<dbReference type="NCBIfam" id="TIGR01396">
    <property type="entry name" value="FlgB"/>
    <property type="match status" value="1"/>
</dbReference>
<gene>
    <name evidence="10" type="primary">flgB</name>
    <name evidence="9" type="ORF">HPU229334_07735</name>
    <name evidence="8" type="ORF">HPU229336_02915</name>
    <name evidence="10" type="ORF">NCTC13156_01429</name>
</gene>
<evidence type="ECO:0000256" key="4">
    <source>
        <dbReference type="ARBA" id="ARBA00023143"/>
    </source>
</evidence>
<dbReference type="STRING" id="35818.HPU229336_02915"/>
<evidence type="ECO:0000313" key="8">
    <source>
        <dbReference type="EMBL" id="KPH50378.1"/>
    </source>
</evidence>
<evidence type="ECO:0000256" key="2">
    <source>
        <dbReference type="ARBA" id="ARBA00009677"/>
    </source>
</evidence>
<dbReference type="EMBL" id="JNUR01000019">
    <property type="protein sequence ID" value="KPH50378.1"/>
    <property type="molecule type" value="Genomic_DNA"/>
</dbReference>
<proteinExistence type="inferred from homology"/>
<dbReference type="PIRSF" id="PIRSF002889">
    <property type="entry name" value="Rod_FlgB"/>
    <property type="match status" value="1"/>
</dbReference>
<dbReference type="PATRIC" id="fig|35818.10.peg.604"/>
<dbReference type="Proteomes" id="UP000037800">
    <property type="component" value="Unassembled WGS sequence"/>
</dbReference>
<dbReference type="Pfam" id="PF00460">
    <property type="entry name" value="Flg_bb_rod"/>
    <property type="match status" value="1"/>
</dbReference>
<name>A0A0N0LRI4_9HELI</name>
<keyword evidence="9" id="KW-0969">Cilium</keyword>
<dbReference type="PROSITE" id="PS00588">
    <property type="entry name" value="FLAGELLA_BB_ROD"/>
    <property type="match status" value="1"/>
</dbReference>
<evidence type="ECO:0000256" key="5">
    <source>
        <dbReference type="ARBA" id="ARBA00024934"/>
    </source>
</evidence>
<comment type="subcellular location">
    <subcellularLocation>
        <location evidence="1 6">Bacterial flagellum basal body</location>
    </subcellularLocation>
</comment>
<evidence type="ECO:0000313" key="9">
    <source>
        <dbReference type="EMBL" id="KPH55701.1"/>
    </source>
</evidence>
<dbReference type="EMBL" id="UGJF01000001">
    <property type="protein sequence ID" value="STQ88580.1"/>
    <property type="molecule type" value="Genomic_DNA"/>
</dbReference>
<protein>
    <recommendedName>
        <fullName evidence="3 6">Flagellar basal body rod protein FlgB</fullName>
    </recommendedName>
</protein>
<dbReference type="GO" id="GO:0071978">
    <property type="term" value="P:bacterial-type flagellum-dependent swarming motility"/>
    <property type="evidence" value="ECO:0007669"/>
    <property type="project" value="TreeGrafter"/>
</dbReference>
<reference evidence="10 13" key="2">
    <citation type="submission" date="2018-06" db="EMBL/GenBank/DDBJ databases">
        <authorList>
            <consortium name="Pathogen Informatics"/>
            <person name="Doyle S."/>
        </authorList>
    </citation>
    <scope>NUCLEOTIDE SEQUENCE [LARGE SCALE GENOMIC DNA]</scope>
    <source>
        <strain evidence="10 13">NCTC13156</strain>
    </source>
</reference>
<comment type="subunit">
    <text evidence="6">The basal body constitutes a major portion of the flagellar organelle and consists of a number of rings mounted on a central rod.</text>
</comment>
<keyword evidence="4 6" id="KW-0975">Bacterial flagellum</keyword>
<evidence type="ECO:0000256" key="3">
    <source>
        <dbReference type="ARBA" id="ARBA00014376"/>
    </source>
</evidence>
<evidence type="ECO:0000256" key="1">
    <source>
        <dbReference type="ARBA" id="ARBA00004117"/>
    </source>
</evidence>
<evidence type="ECO:0000313" key="13">
    <source>
        <dbReference type="Proteomes" id="UP000255269"/>
    </source>
</evidence>